<feature type="transmembrane region" description="Helical" evidence="2">
    <location>
        <begin position="712"/>
        <end position="730"/>
    </location>
</feature>
<evidence type="ECO:0000313" key="4">
    <source>
        <dbReference type="Proteomes" id="UP000524450"/>
    </source>
</evidence>
<gene>
    <name evidence="3" type="ORF">GGD71_002440</name>
</gene>
<dbReference type="RefSeq" id="WP_184637936.1">
    <property type="nucleotide sequence ID" value="NZ_JACIFZ010000002.1"/>
</dbReference>
<reference evidence="3 4" key="1">
    <citation type="submission" date="2020-08" db="EMBL/GenBank/DDBJ databases">
        <title>Genomic Encyclopedia of Type Strains, Phase IV (KMG-V): Genome sequencing to study the core and pangenomes of soil and plant-associated prokaryotes.</title>
        <authorList>
            <person name="Whitman W."/>
        </authorList>
    </citation>
    <scope>NUCLEOTIDE SEQUENCE [LARGE SCALE GENOMIC DNA]</scope>
    <source>
        <strain evidence="3 4">34/80</strain>
    </source>
</reference>
<feature type="transmembrane region" description="Helical" evidence="2">
    <location>
        <begin position="637"/>
        <end position="656"/>
    </location>
</feature>
<name>A0A840FQS7_9BURK</name>
<keyword evidence="2" id="KW-1133">Transmembrane helix</keyword>
<keyword evidence="2" id="KW-0812">Transmembrane</keyword>
<evidence type="ECO:0000313" key="3">
    <source>
        <dbReference type="EMBL" id="MBB4221680.1"/>
    </source>
</evidence>
<dbReference type="EMBL" id="JACIFZ010000002">
    <property type="protein sequence ID" value="MBB4221680.1"/>
    <property type="molecule type" value="Genomic_DNA"/>
</dbReference>
<evidence type="ECO:0008006" key="5">
    <source>
        <dbReference type="Google" id="ProtNLM"/>
    </source>
</evidence>
<keyword evidence="2" id="KW-0472">Membrane</keyword>
<feature type="region of interest" description="Disordered" evidence="1">
    <location>
        <begin position="1"/>
        <end position="21"/>
    </location>
</feature>
<dbReference type="AlphaFoldDB" id="A0A840FQS7"/>
<comment type="caution">
    <text evidence="3">The sequence shown here is derived from an EMBL/GenBank/DDBJ whole genome shotgun (WGS) entry which is preliminary data.</text>
</comment>
<sequence>MTTDISTPPVPAGVPGNSAPSAASTPHRWLFIRAGGLDQVVFRSGADIAHIAELDQKLWVALACPTRGIDFDARTLDLIDSDGDGRVRPPEVITACQWACERLRSADALLAGGGTLSLDDLDDNSAAGADLAREGRRILDLLGKKDSNTLTLADISDRSEWLAAMRFNGDGVVTPDTASDDALRSTIQEAMRTHGSTPDRHEKKPGLDRARAQAFMAEAKAMRDWYAHGDSSDEVLLPLGDRTLAATEALRAVAAKIDDFFARCRVAAYDVQAVAALNPSPQAYDALSGHTLDVGAQPIAELPLAPVTPSRSLPLRGTSLNPAWADAMAAFACDAVAPLLGERDALEEEQWQSLRSRLAPCEAWIAARPANALAALSRERIDALLQTQEALFSLIAEDEAAELHNRLLVDLEKLLRLQRDLLVLLHNFVSFKAFYRREGAIFQAGTLYLDGRSCELTVQVQDTARHATLAGLAKTCLAYCDCTRQGQKMSIVAAFTAGDVDFLFVGRNGVFYDRQGRDWDATITKLIENPTSVAQAFFAPYKKFVRMIEEQVAKRAAASEAGSQGALQSLAGRVATADQAAGADAASKAPAKPGVPSAGSRIDVGTVAAIGVALGSISAVLVGIFGKFIDLGQWIPVALAGIVIAISGPSMLIAWLKLRQRSLGPILDASGWAINGRMKVSVRLGGMLSQTARVPPGAKRIAPDPYRERHGLAGALAAACIVGAVALLAWRMDWLDDRLPPRLQHDQAAVTAPGA</sequence>
<evidence type="ECO:0000256" key="1">
    <source>
        <dbReference type="SAM" id="MobiDB-lite"/>
    </source>
</evidence>
<organism evidence="3 4">
    <name type="scientific">Variovorax guangxiensis</name>
    <dbReference type="NCBI Taxonomy" id="1775474"/>
    <lineage>
        <taxon>Bacteria</taxon>
        <taxon>Pseudomonadati</taxon>
        <taxon>Pseudomonadota</taxon>
        <taxon>Betaproteobacteria</taxon>
        <taxon>Burkholderiales</taxon>
        <taxon>Comamonadaceae</taxon>
        <taxon>Variovorax</taxon>
    </lineage>
</organism>
<proteinExistence type="predicted"/>
<dbReference type="Proteomes" id="UP000524450">
    <property type="component" value="Unassembled WGS sequence"/>
</dbReference>
<accession>A0A840FQS7</accession>
<protein>
    <recommendedName>
        <fullName evidence="5">EF-hand domain-containing protein</fullName>
    </recommendedName>
</protein>
<evidence type="ECO:0000256" key="2">
    <source>
        <dbReference type="SAM" id="Phobius"/>
    </source>
</evidence>